<evidence type="ECO:0000313" key="2">
    <source>
        <dbReference type="EMBL" id="KAK1849528.1"/>
    </source>
</evidence>
<comment type="caution">
    <text evidence="2">The sequence shown here is derived from an EMBL/GenBank/DDBJ whole genome shotgun (WGS) entry which is preliminary data.</text>
</comment>
<evidence type="ECO:0000256" key="1">
    <source>
        <dbReference type="SAM" id="SignalP"/>
    </source>
</evidence>
<dbReference type="EMBL" id="JAQOWY010000141">
    <property type="protein sequence ID" value="KAK1849528.1"/>
    <property type="molecule type" value="Genomic_DNA"/>
</dbReference>
<accession>A0AAD9EIF2</accession>
<sequence>MKVFNFFLIPIFCVALAAPAPSQNQCIANTPNVLQYSAPDGSYVVSFQPLPQVHHLANETLHRIVQEKGCGLAIPRDTPEATAAIAKRGWFDTLQVVWIITLSDSRDLIIRTLLSMFNTDIKLFTEVEGMGVTIDDVTQQASQVSFKLNARGTWGNASASFVYNYVNGGITTFVPGGAQDANGNNLTVNTNYCHARQ</sequence>
<feature type="signal peptide" evidence="1">
    <location>
        <begin position="1"/>
        <end position="17"/>
    </location>
</feature>
<organism evidence="2 3">
    <name type="scientific">Colletotrichum chrysophilum</name>
    <dbReference type="NCBI Taxonomy" id="1836956"/>
    <lineage>
        <taxon>Eukaryota</taxon>
        <taxon>Fungi</taxon>
        <taxon>Dikarya</taxon>
        <taxon>Ascomycota</taxon>
        <taxon>Pezizomycotina</taxon>
        <taxon>Sordariomycetes</taxon>
        <taxon>Hypocreomycetidae</taxon>
        <taxon>Glomerellales</taxon>
        <taxon>Glomerellaceae</taxon>
        <taxon>Colletotrichum</taxon>
        <taxon>Colletotrichum gloeosporioides species complex</taxon>
    </lineage>
</organism>
<reference evidence="2" key="1">
    <citation type="submission" date="2023-01" db="EMBL/GenBank/DDBJ databases">
        <title>Colletotrichum chrysophilum M932 genome sequence.</title>
        <authorList>
            <person name="Baroncelli R."/>
        </authorList>
    </citation>
    <scope>NUCLEOTIDE SEQUENCE</scope>
    <source>
        <strain evidence="2">M932</strain>
    </source>
</reference>
<dbReference type="AlphaFoldDB" id="A0AAD9EIF2"/>
<name>A0AAD9EIF2_9PEZI</name>
<proteinExistence type="predicted"/>
<gene>
    <name evidence="2" type="ORF">CCHR01_07816</name>
</gene>
<keyword evidence="1" id="KW-0732">Signal</keyword>
<evidence type="ECO:0000313" key="3">
    <source>
        <dbReference type="Proteomes" id="UP001243330"/>
    </source>
</evidence>
<dbReference type="Proteomes" id="UP001243330">
    <property type="component" value="Unassembled WGS sequence"/>
</dbReference>
<feature type="chain" id="PRO_5042023720" evidence="1">
    <location>
        <begin position="18"/>
        <end position="197"/>
    </location>
</feature>
<keyword evidence="3" id="KW-1185">Reference proteome</keyword>
<protein>
    <submittedName>
        <fullName evidence="2">Uncharacterized protein</fullName>
    </submittedName>
</protein>